<dbReference type="PRINTS" id="PR00480">
    <property type="entry name" value="ASTACIN"/>
</dbReference>
<dbReference type="SMART" id="SM00235">
    <property type="entry name" value="ZnMc"/>
    <property type="match status" value="1"/>
</dbReference>
<evidence type="ECO:0000313" key="7">
    <source>
        <dbReference type="WBParaSite" id="Minc3s00001g00012"/>
    </source>
</evidence>
<dbReference type="InterPro" id="IPR001506">
    <property type="entry name" value="Peptidase_M12A"/>
</dbReference>
<feature type="transmembrane region" description="Helical" evidence="4">
    <location>
        <begin position="74"/>
        <end position="93"/>
    </location>
</feature>
<evidence type="ECO:0000256" key="2">
    <source>
        <dbReference type="PROSITE-ProRule" id="PRU01211"/>
    </source>
</evidence>
<feature type="signal peptide" evidence="3">
    <location>
        <begin position="1"/>
        <end position="23"/>
    </location>
</feature>
<name>A0A914KFE2_MELIC</name>
<dbReference type="PANTHER" id="PTHR10127:SF850">
    <property type="entry name" value="METALLOENDOPEPTIDASE"/>
    <property type="match status" value="1"/>
</dbReference>
<keyword evidence="2 3" id="KW-0479">Metal-binding</keyword>
<keyword evidence="2 3" id="KW-0378">Hydrolase</keyword>
<organism evidence="6 7">
    <name type="scientific">Meloidogyne incognita</name>
    <name type="common">Southern root-knot nematode worm</name>
    <name type="synonym">Oxyuris incognita</name>
    <dbReference type="NCBI Taxonomy" id="6306"/>
    <lineage>
        <taxon>Eukaryota</taxon>
        <taxon>Metazoa</taxon>
        <taxon>Ecdysozoa</taxon>
        <taxon>Nematoda</taxon>
        <taxon>Chromadorea</taxon>
        <taxon>Rhabditida</taxon>
        <taxon>Tylenchina</taxon>
        <taxon>Tylenchomorpha</taxon>
        <taxon>Tylenchoidea</taxon>
        <taxon>Meloidogynidae</taxon>
        <taxon>Meloidogyninae</taxon>
        <taxon>Meloidogyne</taxon>
        <taxon>Meloidogyne incognita group</taxon>
    </lineage>
</organism>
<feature type="active site" evidence="2">
    <location>
        <position position="284"/>
    </location>
</feature>
<dbReference type="EC" id="3.4.24.-" evidence="3"/>
<keyword evidence="2 3" id="KW-0645">Protease</keyword>
<dbReference type="GO" id="GO:0008270">
    <property type="term" value="F:zinc ion binding"/>
    <property type="evidence" value="ECO:0007669"/>
    <property type="project" value="UniProtKB-UniRule"/>
</dbReference>
<feature type="chain" id="PRO_5038161893" description="Metalloendopeptidase" evidence="3">
    <location>
        <begin position="24"/>
        <end position="297"/>
    </location>
</feature>
<proteinExistence type="predicted"/>
<dbReference type="PANTHER" id="PTHR10127">
    <property type="entry name" value="DISCOIDIN, CUB, EGF, LAMININ , AND ZINC METALLOPROTEASE DOMAIN CONTAINING"/>
    <property type="match status" value="1"/>
</dbReference>
<keyword evidence="2 3" id="KW-0862">Zinc</keyword>
<dbReference type="Gene3D" id="3.40.390.10">
    <property type="entry name" value="Collagenase (Catalytic Domain)"/>
    <property type="match status" value="1"/>
</dbReference>
<accession>A0A914KFE2</accession>
<keyword evidence="4" id="KW-1133">Transmembrane helix</keyword>
<keyword evidence="6" id="KW-1185">Reference proteome</keyword>
<protein>
    <recommendedName>
        <fullName evidence="3">Metalloendopeptidase</fullName>
        <ecNumber evidence="3">3.4.24.-</ecNumber>
    </recommendedName>
</protein>
<dbReference type="Pfam" id="PF01400">
    <property type="entry name" value="Astacin"/>
    <property type="match status" value="1"/>
</dbReference>
<evidence type="ECO:0000256" key="4">
    <source>
        <dbReference type="SAM" id="Phobius"/>
    </source>
</evidence>
<comment type="cofactor">
    <cofactor evidence="2 3">
        <name>Zn(2+)</name>
        <dbReference type="ChEBI" id="CHEBI:29105"/>
    </cofactor>
    <text evidence="2 3">Binds 1 zinc ion per subunit.</text>
</comment>
<sequence length="297" mass="34050">MPIRNLCKIFILLLELCPQLFVCKCCPQLYCPQILSANVVRNFLSATLCLQLLSANNVRNFIICNFLNTSKPEVILFSLSGLNVKIFFGRVHWMNTMPQPLLILIIFTLPVYINFVTSSSSVLRTKRGSERNSWITEDANNWVFESTESNDKITPPTISPDDFVFVGDMVFEKKNVANSEEESVQKSVVKDKSRIWPNKQLPIYFDTSVNRRTRKAVQTAINTLEDETCISFPKYDPNRHKNYVTIKSTQEGCWTFVGIQDNPEKNQINLETGACEDSRTAIHELMHSLGVFHEQNR</sequence>
<dbReference type="InterPro" id="IPR006026">
    <property type="entry name" value="Peptidase_Metallo"/>
</dbReference>
<evidence type="ECO:0000256" key="3">
    <source>
        <dbReference type="RuleBase" id="RU361183"/>
    </source>
</evidence>
<dbReference type="WBParaSite" id="Minc3s00001g00012">
    <property type="protein sequence ID" value="Minc3s00001g00012"/>
    <property type="gene ID" value="Minc3s00001g00012"/>
</dbReference>
<keyword evidence="4" id="KW-0812">Transmembrane</keyword>
<dbReference type="GO" id="GO:0004222">
    <property type="term" value="F:metalloendopeptidase activity"/>
    <property type="evidence" value="ECO:0007669"/>
    <property type="project" value="UniProtKB-UniRule"/>
</dbReference>
<dbReference type="SUPFAM" id="SSF55486">
    <property type="entry name" value="Metalloproteases ('zincins'), catalytic domain"/>
    <property type="match status" value="1"/>
</dbReference>
<feature type="transmembrane region" description="Helical" evidence="4">
    <location>
        <begin position="99"/>
        <end position="117"/>
    </location>
</feature>
<feature type="binding site" evidence="2">
    <location>
        <position position="293"/>
    </location>
    <ligand>
        <name>Zn(2+)</name>
        <dbReference type="ChEBI" id="CHEBI:29105"/>
        <note>catalytic</note>
    </ligand>
</feature>
<evidence type="ECO:0000259" key="5">
    <source>
        <dbReference type="PROSITE" id="PS51864"/>
    </source>
</evidence>
<dbReference type="GO" id="GO:0006508">
    <property type="term" value="P:proteolysis"/>
    <property type="evidence" value="ECO:0007669"/>
    <property type="project" value="UniProtKB-KW"/>
</dbReference>
<feature type="binding site" evidence="2">
    <location>
        <position position="287"/>
    </location>
    <ligand>
        <name>Zn(2+)</name>
        <dbReference type="ChEBI" id="CHEBI:29105"/>
        <note>catalytic</note>
    </ligand>
</feature>
<feature type="domain" description="Peptidase M12A" evidence="5">
    <location>
        <begin position="187"/>
        <end position="297"/>
    </location>
</feature>
<evidence type="ECO:0000313" key="6">
    <source>
        <dbReference type="Proteomes" id="UP000887563"/>
    </source>
</evidence>
<keyword evidence="4" id="KW-0472">Membrane</keyword>
<keyword evidence="1 2" id="KW-1015">Disulfide bond</keyword>
<evidence type="ECO:0000256" key="1">
    <source>
        <dbReference type="ARBA" id="ARBA00023157"/>
    </source>
</evidence>
<keyword evidence="3" id="KW-0732">Signal</keyword>
<feature type="binding site" evidence="2">
    <location>
        <position position="283"/>
    </location>
    <ligand>
        <name>Zn(2+)</name>
        <dbReference type="ChEBI" id="CHEBI:29105"/>
        <note>catalytic</note>
    </ligand>
</feature>
<dbReference type="Proteomes" id="UP000887563">
    <property type="component" value="Unplaced"/>
</dbReference>
<dbReference type="InterPro" id="IPR024079">
    <property type="entry name" value="MetalloPept_cat_dom_sf"/>
</dbReference>
<feature type="disulfide bond" evidence="2">
    <location>
        <begin position="253"/>
        <end position="275"/>
    </location>
</feature>
<reference evidence="7" key="1">
    <citation type="submission" date="2022-11" db="UniProtKB">
        <authorList>
            <consortium name="WormBaseParasite"/>
        </authorList>
    </citation>
    <scope>IDENTIFICATION</scope>
</reference>
<dbReference type="AlphaFoldDB" id="A0A914KFE2"/>
<comment type="caution">
    <text evidence="2">Lacks conserved residue(s) required for the propagation of feature annotation.</text>
</comment>
<keyword evidence="2 3" id="KW-0482">Metalloprotease</keyword>
<dbReference type="PROSITE" id="PS51864">
    <property type="entry name" value="ASTACIN"/>
    <property type="match status" value="1"/>
</dbReference>